<dbReference type="Gene3D" id="4.10.280.110">
    <property type="entry name" value="Pre-mRNA processing factor 4 domain"/>
    <property type="match status" value="1"/>
</dbReference>
<feature type="compositionally biased region" description="Low complexity" evidence="2">
    <location>
        <begin position="344"/>
        <end position="365"/>
    </location>
</feature>
<sequence length="1069" mass="124569">MKISDVLSDSKLHESLKLRKSELNSSQISKDNILEEFDIKNKIRKVSLGIPTKDIDVKNVLRLLKEPICLFGEDSYDKRKRLKTVLVTKYDKLIIKKNNENEEEVEEFKNILKKYYIDFSSLCDVDSPEYIKIKQLEDELVKKRLKEQSIEGKGIDSRDKLKEKFYTESSEELKFAHAIFEPTYGRYITSCSFDTFIKIWDSVNFYCTKILYNNENKVRNVDISPDDFSSFFVIQCNKILTWDSKKKFGTYGAVTRKRQKQRDKFYEERYKHNPNIIPKYSKIKRGSRGGWINNPLKEVTKNSGSNFMYEEKIKEEVSAEERDCINQLIKIRKEFTSGGNLRIGNYSDNNSRSSDRSSGSSSNDYCGVTDVEGIPRNVRSNDSSFSENISPSFNLFSICEGFIDRKKEIIHKIEHPEHFVNTHINYLANEYNNINSVHENDNFNSYPKAPAYLKGLHKRKKKAEKGATFNNDSRMGKMSHLSQMEGINEEDELFGNSQFPGVCINNSAYRDVTSDALDEKTNNNIQSSSNKTRNTSSAMEKRYNECIENNRAKKEARDNKTMPTFDTIVKHNDFNNVKENMEENTMECDMKKVHIEDILNYANDEDDLDISCLDVFSTLNTVDRNRRLGSFFCNKNACFILYNNCIVPSKFGHGTISEYFHTRYNCSLFDKSYQLIIKLTGNDCFYICNHFISCDIIKDMKKDDVCYTCILDNKAYIIDIGYVLKGENEITLITSGYYKKGVYEFLSDYILFCKDSGLDIHIEVYNNKRVLSLQGPLATLVFNDILEYYDWNNRDKILAYLKNVIIMNRSNKYNNILYFNREQNETEFFKIPYMSFKKFKVRKNNNLIVNNATCNPNDDGFINNYEIICIRTGDTGEDGYEFIVDNNISDIYVQLFLNHTKVKLAGAYALDILRMESGFPLYGIDIFKNTTPITASLAWTLKYKKLKERNIFGFQNLLKEYSRKSKFLRVGIISNELIFKTCKIFSYPYKEPIGHITSCTWSPVYKKRIAQGYIKREFAKNNEKILISIPTDIPQEFSKKKKYKILRSRSAHKFALAQVCALPFVDHKY</sequence>
<dbReference type="VEuPathDB" id="PlasmoDB:PmUG01_12020900"/>
<dbReference type="SUPFAM" id="SSF158230">
    <property type="entry name" value="PRP4-like"/>
    <property type="match status" value="1"/>
</dbReference>
<dbReference type="InterPro" id="IPR015943">
    <property type="entry name" value="WD40/YVTN_repeat-like_dom_sf"/>
</dbReference>
<dbReference type="InterPro" id="IPR006222">
    <property type="entry name" value="GCVT_N"/>
</dbReference>
<feature type="compositionally biased region" description="Polar residues" evidence="2">
    <location>
        <begin position="522"/>
        <end position="538"/>
    </location>
</feature>
<dbReference type="InterPro" id="IPR029043">
    <property type="entry name" value="GcvT/YgfZ_C"/>
</dbReference>
<dbReference type="SUPFAM" id="SSF103025">
    <property type="entry name" value="Folate-binding domain"/>
    <property type="match status" value="1"/>
</dbReference>
<proteinExistence type="inferred from homology"/>
<dbReference type="InterPro" id="IPR036322">
    <property type="entry name" value="WD40_repeat_dom_sf"/>
</dbReference>
<dbReference type="Gene3D" id="3.30.1360.120">
    <property type="entry name" value="Probable tRNA modification gtpase trme, domain 1"/>
    <property type="match status" value="1"/>
</dbReference>
<keyword evidence="4" id="KW-0489">Methyltransferase</keyword>
<dbReference type="InterPro" id="IPR013977">
    <property type="entry name" value="GcvT_C"/>
</dbReference>
<dbReference type="InterPro" id="IPR014906">
    <property type="entry name" value="PRP4-like"/>
</dbReference>
<feature type="domain" description="Pre-mRNA processing factor 4 (PRP4)-like" evidence="3">
    <location>
        <begin position="52"/>
        <end position="104"/>
    </location>
</feature>
<dbReference type="Pfam" id="PF08669">
    <property type="entry name" value="GCV_T_C"/>
    <property type="match status" value="1"/>
</dbReference>
<gene>
    <name evidence="4" type="primary">PmlGA01_120014500</name>
    <name evidence="4" type="ORF">PMLGA01_120014500</name>
</gene>
<dbReference type="PANTHER" id="PTHR43757">
    <property type="entry name" value="AMINOMETHYLTRANSFERASE"/>
    <property type="match status" value="1"/>
</dbReference>
<evidence type="ECO:0000256" key="2">
    <source>
        <dbReference type="SAM" id="MobiDB-lite"/>
    </source>
</evidence>
<dbReference type="GO" id="GO:0032259">
    <property type="term" value="P:methylation"/>
    <property type="evidence" value="ECO:0007669"/>
    <property type="project" value="UniProtKB-KW"/>
</dbReference>
<dbReference type="SUPFAM" id="SSF101790">
    <property type="entry name" value="Aminomethyltransferase beta-barrel domain"/>
    <property type="match status" value="1"/>
</dbReference>
<dbReference type="PANTHER" id="PTHR43757:SF2">
    <property type="entry name" value="AMINOMETHYLTRANSFERASE, MITOCHONDRIAL"/>
    <property type="match status" value="1"/>
</dbReference>
<feature type="region of interest" description="Disordered" evidence="2">
    <location>
        <begin position="342"/>
        <end position="385"/>
    </location>
</feature>
<dbReference type="SUPFAM" id="SSF50978">
    <property type="entry name" value="WD40 repeat-like"/>
    <property type="match status" value="1"/>
</dbReference>
<comment type="similarity">
    <text evidence="1">Belongs to the GcvT family.</text>
</comment>
<evidence type="ECO:0000313" key="5">
    <source>
        <dbReference type="Proteomes" id="UP000219799"/>
    </source>
</evidence>
<name>A0A1C3L0C5_PLAMA</name>
<reference evidence="4 5" key="1">
    <citation type="submission" date="2016-06" db="EMBL/GenBank/DDBJ databases">
        <authorList>
            <consortium name="Pathogen Informatics"/>
        </authorList>
    </citation>
    <scope>NUCLEOTIDE SEQUENCE [LARGE SCALE GENOMIC DNA]</scope>
    <source>
        <strain evidence="4">PmlGA01</strain>
    </source>
</reference>
<organism evidence="4 5">
    <name type="scientific">Plasmodium malariae</name>
    <dbReference type="NCBI Taxonomy" id="5858"/>
    <lineage>
        <taxon>Eukaryota</taxon>
        <taxon>Sar</taxon>
        <taxon>Alveolata</taxon>
        <taxon>Apicomplexa</taxon>
        <taxon>Aconoidasida</taxon>
        <taxon>Haemosporida</taxon>
        <taxon>Plasmodiidae</taxon>
        <taxon>Plasmodium</taxon>
        <taxon>Plasmodium (Plasmodium)</taxon>
    </lineage>
</organism>
<dbReference type="GO" id="GO:0005739">
    <property type="term" value="C:mitochondrion"/>
    <property type="evidence" value="ECO:0007669"/>
    <property type="project" value="TreeGrafter"/>
</dbReference>
<feature type="region of interest" description="Disordered" evidence="2">
    <location>
        <begin position="521"/>
        <end position="540"/>
    </location>
</feature>
<accession>A0A1C3L0C5</accession>
<keyword evidence="4" id="KW-0808">Transferase</keyword>
<dbReference type="Proteomes" id="UP000219799">
    <property type="component" value="Chromosome 12"/>
</dbReference>
<dbReference type="InterPro" id="IPR036285">
    <property type="entry name" value="PRP4-like_sf"/>
</dbReference>
<dbReference type="GO" id="GO:0008168">
    <property type="term" value="F:methyltransferase activity"/>
    <property type="evidence" value="ECO:0007669"/>
    <property type="project" value="UniProtKB-KW"/>
</dbReference>
<dbReference type="InterPro" id="IPR027266">
    <property type="entry name" value="TrmE/GcvT-like"/>
</dbReference>
<dbReference type="EMBL" id="LT594500">
    <property type="protein sequence ID" value="SBT79987.1"/>
    <property type="molecule type" value="Genomic_DNA"/>
</dbReference>
<dbReference type="SMART" id="SM00500">
    <property type="entry name" value="SFM"/>
    <property type="match status" value="1"/>
</dbReference>
<evidence type="ECO:0000259" key="3">
    <source>
        <dbReference type="SMART" id="SM00500"/>
    </source>
</evidence>
<dbReference type="GO" id="GO:0004047">
    <property type="term" value="F:aminomethyltransferase activity"/>
    <property type="evidence" value="ECO:0007669"/>
    <property type="project" value="UniProtKB-EC"/>
</dbReference>
<dbReference type="Pfam" id="PF01571">
    <property type="entry name" value="GCV_T"/>
    <property type="match status" value="2"/>
</dbReference>
<evidence type="ECO:0000256" key="1">
    <source>
        <dbReference type="ARBA" id="ARBA00008609"/>
    </source>
</evidence>
<dbReference type="VEuPathDB" id="PlasmoDB:PmUG01_12021000"/>
<dbReference type="Gene3D" id="2.130.10.10">
    <property type="entry name" value="YVTN repeat-like/Quinoprotein amine dehydrogenase"/>
    <property type="match status" value="1"/>
</dbReference>
<dbReference type="InterPro" id="IPR028896">
    <property type="entry name" value="GcvT/YgfZ/DmdA"/>
</dbReference>
<dbReference type="AlphaFoldDB" id="A0A1C3L0C5"/>
<evidence type="ECO:0000313" key="4">
    <source>
        <dbReference type="EMBL" id="SBT79987.1"/>
    </source>
</evidence>
<dbReference type="EC" id="2.1.2.10" evidence="4"/>
<protein>
    <submittedName>
        <fullName evidence="4">Aminomethyltransferase, putative</fullName>
        <ecNumber evidence="4">2.1.2.10</ecNumber>
    </submittedName>
</protein>
<dbReference type="Pfam" id="PF08799">
    <property type="entry name" value="PRP4"/>
    <property type="match status" value="1"/>
</dbReference>